<sequence>MSSPLVPPPASTTAAATPLSSPPSLSSPILFTNLHRHSSPSMLIPALRTVGNIVTGDDMQTQPLFHFIIFTSQGAKTP</sequence>
<protein>
    <submittedName>
        <fullName evidence="1">Uncharacterized protein</fullName>
    </submittedName>
</protein>
<keyword evidence="2" id="KW-1185">Reference proteome</keyword>
<name>A0ACC0IQ72_9ERIC</name>
<comment type="caution">
    <text evidence="1">The sequence shown here is derived from an EMBL/GenBank/DDBJ whole genome shotgun (WGS) entry which is preliminary data.</text>
</comment>
<organism evidence="1 2">
    <name type="scientific">Camellia lanceoleosa</name>
    <dbReference type="NCBI Taxonomy" id="1840588"/>
    <lineage>
        <taxon>Eukaryota</taxon>
        <taxon>Viridiplantae</taxon>
        <taxon>Streptophyta</taxon>
        <taxon>Embryophyta</taxon>
        <taxon>Tracheophyta</taxon>
        <taxon>Spermatophyta</taxon>
        <taxon>Magnoliopsida</taxon>
        <taxon>eudicotyledons</taxon>
        <taxon>Gunneridae</taxon>
        <taxon>Pentapetalae</taxon>
        <taxon>asterids</taxon>
        <taxon>Ericales</taxon>
        <taxon>Theaceae</taxon>
        <taxon>Camellia</taxon>
    </lineage>
</organism>
<gene>
    <name evidence="1" type="ORF">LOK49_LG02G02414</name>
</gene>
<evidence type="ECO:0000313" key="2">
    <source>
        <dbReference type="Proteomes" id="UP001060215"/>
    </source>
</evidence>
<evidence type="ECO:0000313" key="1">
    <source>
        <dbReference type="EMBL" id="KAI8027248.1"/>
    </source>
</evidence>
<reference evidence="1 2" key="1">
    <citation type="journal article" date="2022" name="Plant J.">
        <title>Chromosome-level genome of Camellia lanceoleosa provides a valuable resource for understanding genome evolution and self-incompatibility.</title>
        <authorList>
            <person name="Gong W."/>
            <person name="Xiao S."/>
            <person name="Wang L."/>
            <person name="Liao Z."/>
            <person name="Chang Y."/>
            <person name="Mo W."/>
            <person name="Hu G."/>
            <person name="Li W."/>
            <person name="Zhao G."/>
            <person name="Zhu H."/>
            <person name="Hu X."/>
            <person name="Ji K."/>
            <person name="Xiang X."/>
            <person name="Song Q."/>
            <person name="Yuan D."/>
            <person name="Jin S."/>
            <person name="Zhang L."/>
        </authorList>
    </citation>
    <scope>NUCLEOTIDE SEQUENCE [LARGE SCALE GENOMIC DNA]</scope>
    <source>
        <strain evidence="1">SQ_2022a</strain>
    </source>
</reference>
<dbReference type="EMBL" id="CM045760">
    <property type="protein sequence ID" value="KAI8027248.1"/>
    <property type="molecule type" value="Genomic_DNA"/>
</dbReference>
<proteinExistence type="predicted"/>
<dbReference type="Proteomes" id="UP001060215">
    <property type="component" value="Chromosome 3"/>
</dbReference>
<accession>A0ACC0IQ72</accession>